<evidence type="ECO:0000313" key="2">
    <source>
        <dbReference type="Proteomes" id="UP001176941"/>
    </source>
</evidence>
<sequence>MGTGPSTGRGHLGLRARPALRLQRDLSGILPVGSAATPSTAISHPGAPCTLTEGPVTHVDGPSARRCRSRPGARCPASVSHQIQEQEASRQLPVTTSCCSHFLQTTPVGVAIASRVRVAPEASTGRGWLYQPEQGGGLGARNFAAEPEAVCVDHVKSLSRV</sequence>
<evidence type="ECO:0000313" key="1">
    <source>
        <dbReference type="EMBL" id="CAI9172312.1"/>
    </source>
</evidence>
<proteinExistence type="predicted"/>
<keyword evidence="2" id="KW-1185">Reference proteome</keyword>
<organism evidence="1 2">
    <name type="scientific">Rangifer tarandus platyrhynchus</name>
    <name type="common">Svalbard reindeer</name>
    <dbReference type="NCBI Taxonomy" id="3082113"/>
    <lineage>
        <taxon>Eukaryota</taxon>
        <taxon>Metazoa</taxon>
        <taxon>Chordata</taxon>
        <taxon>Craniata</taxon>
        <taxon>Vertebrata</taxon>
        <taxon>Euteleostomi</taxon>
        <taxon>Mammalia</taxon>
        <taxon>Eutheria</taxon>
        <taxon>Laurasiatheria</taxon>
        <taxon>Artiodactyla</taxon>
        <taxon>Ruminantia</taxon>
        <taxon>Pecora</taxon>
        <taxon>Cervidae</taxon>
        <taxon>Odocoileinae</taxon>
        <taxon>Rangifer</taxon>
    </lineage>
</organism>
<dbReference type="Proteomes" id="UP001176941">
    <property type="component" value="Chromosome 32"/>
</dbReference>
<dbReference type="EMBL" id="OX459968">
    <property type="protein sequence ID" value="CAI9172312.1"/>
    <property type="molecule type" value="Genomic_DNA"/>
</dbReference>
<protein>
    <submittedName>
        <fullName evidence="1">Uncharacterized protein</fullName>
    </submittedName>
</protein>
<name>A0ABN8ZEH1_RANTA</name>
<gene>
    <name evidence="1" type="ORF">MRATA1EN1_LOCUS21274</name>
</gene>
<reference evidence="1" key="1">
    <citation type="submission" date="2023-04" db="EMBL/GenBank/DDBJ databases">
        <authorList>
            <consortium name="ELIXIR-Norway"/>
        </authorList>
    </citation>
    <scope>NUCLEOTIDE SEQUENCE [LARGE SCALE GENOMIC DNA]</scope>
</reference>
<accession>A0ABN8ZEH1</accession>